<keyword evidence="1" id="KW-0472">Membrane</keyword>
<dbReference type="PANTHER" id="PTHR38033">
    <property type="entry name" value="MEMBRANE PROTEIN-RELATED"/>
    <property type="match status" value="1"/>
</dbReference>
<feature type="transmembrane region" description="Helical" evidence="1">
    <location>
        <begin position="191"/>
        <end position="209"/>
    </location>
</feature>
<feature type="domain" description="Type IV / VI secretion system DotU" evidence="2">
    <location>
        <begin position="15"/>
        <end position="210"/>
    </location>
</feature>
<dbReference type="PANTHER" id="PTHR38033:SF1">
    <property type="entry name" value="DOTU FAMILY TYPE IV_VI SECRETION SYSTEM PROTEIN"/>
    <property type="match status" value="1"/>
</dbReference>
<dbReference type="Proteomes" id="UP000076852">
    <property type="component" value="Chromosome 2"/>
</dbReference>
<reference evidence="3 4" key="1">
    <citation type="journal article" date="2016" name="Gene">
        <title>PacBio SMRT assembly of a complex multi-replicon genome reveals chlorocatechol degradative operon in a region of genome plasticity.</title>
        <authorList>
            <person name="Ricker N."/>
            <person name="Shen S.Y."/>
            <person name="Goordial J."/>
            <person name="Jin S."/>
            <person name="Fulthorpe R.R."/>
        </authorList>
    </citation>
    <scope>NUCLEOTIDE SEQUENCE [LARGE SCALE GENOMIC DNA]</scope>
    <source>
        <strain evidence="3 4">OLGA172</strain>
    </source>
</reference>
<keyword evidence="1" id="KW-0812">Transmembrane</keyword>
<dbReference type="OrthoDB" id="6998040at2"/>
<dbReference type="NCBIfam" id="TIGR03349">
    <property type="entry name" value="IV_VI_DotU"/>
    <property type="match status" value="1"/>
</dbReference>
<dbReference type="Pfam" id="PF09850">
    <property type="entry name" value="DotU"/>
    <property type="match status" value="1"/>
</dbReference>
<organism evidence="3 4">
    <name type="scientific">Paraburkholderia phytofirmans OLGA172</name>
    <dbReference type="NCBI Taxonomy" id="1417228"/>
    <lineage>
        <taxon>Bacteria</taxon>
        <taxon>Pseudomonadati</taxon>
        <taxon>Pseudomonadota</taxon>
        <taxon>Betaproteobacteria</taxon>
        <taxon>Burkholderiales</taxon>
        <taxon>Burkholderiaceae</taxon>
        <taxon>Paraburkholderia</taxon>
    </lineage>
</organism>
<dbReference type="InterPro" id="IPR038522">
    <property type="entry name" value="T4/T6SS_DotU_sf"/>
</dbReference>
<dbReference type="KEGG" id="buz:AYM40_20640"/>
<dbReference type="Gene3D" id="1.25.40.590">
    <property type="entry name" value="Type IV / VI secretion system, DotU"/>
    <property type="match status" value="1"/>
</dbReference>
<dbReference type="STRING" id="1804984.AYM40_20640"/>
<dbReference type="EMBL" id="CP014579">
    <property type="protein sequence ID" value="ANB74865.1"/>
    <property type="molecule type" value="Genomic_DNA"/>
</dbReference>
<proteinExistence type="predicted"/>
<name>A0A160FPU8_9BURK</name>
<keyword evidence="1" id="KW-1133">Transmembrane helix</keyword>
<accession>A0A160FPU8</accession>
<sequence length="222" mass="24195">MIATASTYTTLLPVALRDTALTVTSLGSDSAPATSFIDFRKKCTRQIDELRAELTAAGHPREVVEDAAYAQCALLDEAALSTLKGSDRDAWEREPLQVVEFQSHDAGHELVKRIERRLAEPQPILQLLAIFSAVLRLGFTGKFALDGEVARTALIRTIEERLSRSSGPVDTRGSVIVSHTARRRWSGNLPTAGWIVIACAAAAIIYCALDQWLKTAIAGMTY</sequence>
<evidence type="ECO:0000259" key="2">
    <source>
        <dbReference type="Pfam" id="PF09850"/>
    </source>
</evidence>
<evidence type="ECO:0000313" key="3">
    <source>
        <dbReference type="EMBL" id="ANB74865.1"/>
    </source>
</evidence>
<gene>
    <name evidence="3" type="ORF">AYM40_20640</name>
</gene>
<evidence type="ECO:0000256" key="1">
    <source>
        <dbReference type="SAM" id="Phobius"/>
    </source>
</evidence>
<protein>
    <submittedName>
        <fullName evidence="3">DotU family type IV / VI secretion system protein</fullName>
    </submittedName>
</protein>
<keyword evidence="4" id="KW-1185">Reference proteome</keyword>
<dbReference type="AlphaFoldDB" id="A0A160FPU8"/>
<evidence type="ECO:0000313" key="4">
    <source>
        <dbReference type="Proteomes" id="UP000076852"/>
    </source>
</evidence>
<dbReference type="InterPro" id="IPR017732">
    <property type="entry name" value="T4/T6SS_DotU"/>
</dbReference>
<dbReference type="RefSeq" id="WP_063498169.1">
    <property type="nucleotide sequence ID" value="NZ_CP014579.1"/>
</dbReference>